<name>A0A3A4KNZ5_9NOCA</name>
<dbReference type="EMBL" id="QZFU01000033">
    <property type="protein sequence ID" value="RJO71415.1"/>
    <property type="molecule type" value="Genomic_DNA"/>
</dbReference>
<evidence type="ECO:0000313" key="1">
    <source>
        <dbReference type="EMBL" id="RJO71415.1"/>
    </source>
</evidence>
<comment type="caution">
    <text evidence="1">The sequence shown here is derived from an EMBL/GenBank/DDBJ whole genome shotgun (WGS) entry which is preliminary data.</text>
</comment>
<organism evidence="1 2">
    <name type="scientific">Nocardia panacis</name>
    <dbReference type="NCBI Taxonomy" id="2340916"/>
    <lineage>
        <taxon>Bacteria</taxon>
        <taxon>Bacillati</taxon>
        <taxon>Actinomycetota</taxon>
        <taxon>Actinomycetes</taxon>
        <taxon>Mycobacteriales</taxon>
        <taxon>Nocardiaceae</taxon>
        <taxon>Nocardia</taxon>
    </lineage>
</organism>
<dbReference type="Proteomes" id="UP000266677">
    <property type="component" value="Unassembled WGS sequence"/>
</dbReference>
<keyword evidence="2" id="KW-1185">Reference proteome</keyword>
<dbReference type="AlphaFoldDB" id="A0A3A4KNZ5"/>
<gene>
    <name evidence="1" type="ORF">D5S18_24910</name>
</gene>
<evidence type="ECO:0000313" key="2">
    <source>
        <dbReference type="Proteomes" id="UP000266677"/>
    </source>
</evidence>
<proteinExistence type="predicted"/>
<accession>A0A3A4KNZ5</accession>
<protein>
    <submittedName>
        <fullName evidence="1">Uncharacterized protein</fullName>
    </submittedName>
</protein>
<sequence length="142" mass="14956">MKVRGLPYADIAEREGYASESGARAAVEAALMRAAAEAAEVVRPLMIARAERLWEHGLGVMLEGRNDGDMERYSKGAAVADRALARLMKLHGLDTPDVALHVGAGAGDLERLKADFLLEITRAGGGVVDAELVEPGGDGCTE</sequence>
<reference evidence="1 2" key="1">
    <citation type="submission" date="2018-09" db="EMBL/GenBank/DDBJ databases">
        <title>YIM PH21274 draft genome.</title>
        <authorList>
            <person name="Miao C."/>
        </authorList>
    </citation>
    <scope>NUCLEOTIDE SEQUENCE [LARGE SCALE GENOMIC DNA]</scope>
    <source>
        <strain evidence="1 2">YIM PH 21724</strain>
    </source>
</reference>